<evidence type="ECO:0000256" key="3">
    <source>
        <dbReference type="ARBA" id="ARBA00021717"/>
    </source>
</evidence>
<feature type="transmembrane region" description="Helical" evidence="10">
    <location>
        <begin position="162"/>
        <end position="180"/>
    </location>
</feature>
<feature type="transmembrane region" description="Helical" evidence="10">
    <location>
        <begin position="74"/>
        <end position="96"/>
    </location>
</feature>
<evidence type="ECO:0000256" key="10">
    <source>
        <dbReference type="RuleBase" id="RU362071"/>
    </source>
</evidence>
<feature type="transmembrane region" description="Helical" evidence="10">
    <location>
        <begin position="122"/>
        <end position="141"/>
    </location>
</feature>
<evidence type="ECO:0000256" key="8">
    <source>
        <dbReference type="ARBA" id="ARBA00023143"/>
    </source>
</evidence>
<keyword evidence="4 10" id="KW-1003">Cell membrane</keyword>
<keyword evidence="8 10" id="KW-0975">Bacterial flagellum</keyword>
<evidence type="ECO:0000256" key="9">
    <source>
        <dbReference type="NCBIfam" id="TIGR01400"/>
    </source>
</evidence>
<dbReference type="RefSeq" id="WP_066264654.1">
    <property type="nucleotide sequence ID" value="NZ_JARMAB010000004.1"/>
</dbReference>
<keyword evidence="12" id="KW-1185">Reference proteome</keyword>
<gene>
    <name evidence="11" type="primary">fliR</name>
    <name evidence="11" type="ORF">P4T90_03010</name>
</gene>
<keyword evidence="11" id="KW-0969">Cilium</keyword>
<evidence type="ECO:0000256" key="7">
    <source>
        <dbReference type="ARBA" id="ARBA00023136"/>
    </source>
</evidence>
<proteinExistence type="inferred from homology"/>
<evidence type="ECO:0000256" key="4">
    <source>
        <dbReference type="ARBA" id="ARBA00022475"/>
    </source>
</evidence>
<keyword evidence="7 10" id="KW-0472">Membrane</keyword>
<keyword evidence="6 10" id="KW-1133">Transmembrane helix</keyword>
<evidence type="ECO:0000256" key="1">
    <source>
        <dbReference type="ARBA" id="ARBA00002578"/>
    </source>
</evidence>
<organism evidence="11 12">
    <name type="scientific">Heyndrickxia acidicola</name>
    <dbReference type="NCBI Taxonomy" id="209389"/>
    <lineage>
        <taxon>Bacteria</taxon>
        <taxon>Bacillati</taxon>
        <taxon>Bacillota</taxon>
        <taxon>Bacilli</taxon>
        <taxon>Bacillales</taxon>
        <taxon>Bacillaceae</taxon>
        <taxon>Heyndrickxia</taxon>
    </lineage>
</organism>
<keyword evidence="5 10" id="KW-0812">Transmembrane</keyword>
<evidence type="ECO:0000256" key="2">
    <source>
        <dbReference type="ARBA" id="ARBA00009772"/>
    </source>
</evidence>
<comment type="subcellular location">
    <subcellularLocation>
        <location evidence="10">Cell membrane</location>
        <topology evidence="10">Multi-pass membrane protein</topology>
    </subcellularLocation>
    <subcellularLocation>
        <location evidence="10">Bacterial flagellum basal body</location>
    </subcellularLocation>
</comment>
<name>A0ABU6MC99_9BACI</name>
<dbReference type="PANTHER" id="PTHR30065:SF1">
    <property type="entry name" value="SURFACE PRESENTATION OF ANTIGENS PROTEIN SPAR"/>
    <property type="match status" value="1"/>
</dbReference>
<keyword evidence="11" id="KW-0966">Cell projection</keyword>
<dbReference type="EMBL" id="JARMAB010000004">
    <property type="protein sequence ID" value="MED1202059.1"/>
    <property type="molecule type" value="Genomic_DNA"/>
</dbReference>
<dbReference type="Pfam" id="PF01311">
    <property type="entry name" value="Bac_export_1"/>
    <property type="match status" value="1"/>
</dbReference>
<comment type="caution">
    <text evidence="11">The sequence shown here is derived from an EMBL/GenBank/DDBJ whole genome shotgun (WGS) entry which is preliminary data.</text>
</comment>
<keyword evidence="11" id="KW-0282">Flagellum</keyword>
<feature type="transmembrane region" description="Helical" evidence="10">
    <location>
        <begin position="36"/>
        <end position="53"/>
    </location>
</feature>
<dbReference type="Proteomes" id="UP001341444">
    <property type="component" value="Unassembled WGS sequence"/>
</dbReference>
<evidence type="ECO:0000313" key="12">
    <source>
        <dbReference type="Proteomes" id="UP001341444"/>
    </source>
</evidence>
<accession>A0ABU6MC99</accession>
<dbReference type="PANTHER" id="PTHR30065">
    <property type="entry name" value="FLAGELLAR BIOSYNTHETIC PROTEIN FLIR"/>
    <property type="match status" value="1"/>
</dbReference>
<protein>
    <recommendedName>
        <fullName evidence="3 9">Flagellar biosynthetic protein FliR</fullName>
    </recommendedName>
</protein>
<feature type="transmembrane region" description="Helical" evidence="10">
    <location>
        <begin position="186"/>
        <end position="204"/>
    </location>
</feature>
<dbReference type="PRINTS" id="PR00953">
    <property type="entry name" value="TYPE3IMRPROT"/>
</dbReference>
<dbReference type="InterPro" id="IPR006303">
    <property type="entry name" value="FliR"/>
</dbReference>
<evidence type="ECO:0000256" key="5">
    <source>
        <dbReference type="ARBA" id="ARBA00022692"/>
    </source>
</evidence>
<evidence type="ECO:0000313" key="11">
    <source>
        <dbReference type="EMBL" id="MED1202059.1"/>
    </source>
</evidence>
<dbReference type="InterPro" id="IPR002010">
    <property type="entry name" value="T3SS_IM_R"/>
</dbReference>
<sequence>MESLLPSFSIFLLIFTRVSAFFVTMPLFSYKTVPASLRIGLAFFLAWAMCYSIHVRPFNIDGLYVLLILKEAAVGLLIGFAAYIMISAIQIAGGLIDFQMGYTIANVIDPQTGAQSPITGQYLYLFSLLLLLTTNGHYMILDGIYYSYQFIPIDHMVPFTNATIMVYIVRIFANMFVIAFQMSIPVVASLFLVDVALGIVARTVPQMNIFVIGFPIKMIVSYIILITVMGGIFVVVEHLFESTFQMMRQLMEMMGEKP</sequence>
<comment type="function">
    <text evidence="1 10">Role in flagellar biosynthesis.</text>
</comment>
<reference evidence="11 12" key="1">
    <citation type="submission" date="2023-03" db="EMBL/GenBank/DDBJ databases">
        <title>Bacillus Genome Sequencing.</title>
        <authorList>
            <person name="Dunlap C."/>
        </authorList>
    </citation>
    <scope>NUCLEOTIDE SEQUENCE [LARGE SCALE GENOMIC DNA]</scope>
    <source>
        <strain evidence="11 12">B-23453</strain>
    </source>
</reference>
<dbReference type="NCBIfam" id="TIGR01400">
    <property type="entry name" value="fliR"/>
    <property type="match status" value="1"/>
</dbReference>
<evidence type="ECO:0000256" key="6">
    <source>
        <dbReference type="ARBA" id="ARBA00022989"/>
    </source>
</evidence>
<comment type="similarity">
    <text evidence="2 10">Belongs to the FliR/MopE/SpaR family.</text>
</comment>
<feature type="transmembrane region" description="Helical" evidence="10">
    <location>
        <begin position="216"/>
        <end position="236"/>
    </location>
</feature>